<accession>A0A9D1FHG7</accession>
<evidence type="ECO:0000259" key="2">
    <source>
        <dbReference type="PROSITE" id="PS51272"/>
    </source>
</evidence>
<feature type="chain" id="PRO_5039622651" evidence="1">
    <location>
        <begin position="25"/>
        <end position="390"/>
    </location>
</feature>
<dbReference type="EMBL" id="DVJQ01000008">
    <property type="protein sequence ID" value="HIS73542.1"/>
    <property type="molecule type" value="Genomic_DNA"/>
</dbReference>
<reference evidence="3" key="2">
    <citation type="journal article" date="2021" name="PeerJ">
        <title>Extensive microbial diversity within the chicken gut microbiome revealed by metagenomics and culture.</title>
        <authorList>
            <person name="Gilroy R."/>
            <person name="Ravi A."/>
            <person name="Getino M."/>
            <person name="Pursley I."/>
            <person name="Horton D.L."/>
            <person name="Alikhan N.F."/>
            <person name="Baker D."/>
            <person name="Gharbi K."/>
            <person name="Hall N."/>
            <person name="Watson M."/>
            <person name="Adriaenssens E.M."/>
            <person name="Foster-Nyarko E."/>
            <person name="Jarju S."/>
            <person name="Secka A."/>
            <person name="Antonio M."/>
            <person name="Oren A."/>
            <person name="Chaudhuri R.R."/>
            <person name="La Ragione R."/>
            <person name="Hildebrand F."/>
            <person name="Pallen M.J."/>
        </authorList>
    </citation>
    <scope>NUCLEOTIDE SEQUENCE</scope>
    <source>
        <strain evidence="3">CHK152-2871</strain>
    </source>
</reference>
<dbReference type="Pfam" id="PF00395">
    <property type="entry name" value="SLH"/>
    <property type="match status" value="2"/>
</dbReference>
<feature type="domain" description="SLH" evidence="2">
    <location>
        <begin position="23"/>
        <end position="86"/>
    </location>
</feature>
<dbReference type="PANTHER" id="PTHR43308">
    <property type="entry name" value="OUTER MEMBRANE PROTEIN ALPHA-RELATED"/>
    <property type="match status" value="1"/>
</dbReference>
<feature type="signal peptide" evidence="1">
    <location>
        <begin position="1"/>
        <end position="24"/>
    </location>
</feature>
<keyword evidence="1" id="KW-0732">Signal</keyword>
<dbReference type="InterPro" id="IPR051465">
    <property type="entry name" value="Cell_Envelope_Struct_Comp"/>
</dbReference>
<dbReference type="PROSITE" id="PS51272">
    <property type="entry name" value="SLH"/>
    <property type="match status" value="3"/>
</dbReference>
<feature type="domain" description="SLH" evidence="2">
    <location>
        <begin position="152"/>
        <end position="217"/>
    </location>
</feature>
<evidence type="ECO:0000256" key="1">
    <source>
        <dbReference type="SAM" id="SignalP"/>
    </source>
</evidence>
<dbReference type="Proteomes" id="UP000886865">
    <property type="component" value="Unassembled WGS sequence"/>
</dbReference>
<gene>
    <name evidence="3" type="ORF">IAA86_00815</name>
</gene>
<evidence type="ECO:0000313" key="3">
    <source>
        <dbReference type="EMBL" id="HIS73542.1"/>
    </source>
</evidence>
<comment type="caution">
    <text evidence="3">The sequence shown here is derived from an EMBL/GenBank/DDBJ whole genome shotgun (WGS) entry which is preliminary data.</text>
</comment>
<dbReference type="PANTHER" id="PTHR43308:SF5">
    <property type="entry name" value="S-LAYER PROTEIN _ PEPTIDOGLYCAN ENDO-BETA-N-ACETYLGLUCOSAMINIDASE"/>
    <property type="match status" value="1"/>
</dbReference>
<dbReference type="InterPro" id="IPR001119">
    <property type="entry name" value="SLH_dom"/>
</dbReference>
<sequence length="390" mass="44036">MKKILKFFAVLICTLTMCTVGANAQTFSDLPSSHWAYEAVEYLYENGVVVGYPDGTYKADNNVTRAEFCSMVVSALRLREKLIDTTRDYKDVEDWYWAYNDIQLASFFDLVVGTPDGYFYPTNTVTRAQALSVVLNSLSISDMTQEEALAILSKYPDANEVPLWALVKTAKAVQNGLMYNTPGHEHTLEPNREATRGEVAMFLYKMMAQVAIRPSEKLADKQRPIIKDGYVVENAYFDGDEIVIPAGTILPLGVMECINVQKAKPGDSFIARALVNFVNKDRLLLIPIGTQFSGKVVKTKKPLRFFKNAYIALQTESVLDKDGNVLASAFATLGQKEPEIRLIRGCPHLTKVRYYGTRTQKMWIHKSQRVEFVLQEPLRIKILDNQFIPE</sequence>
<protein>
    <submittedName>
        <fullName evidence="3">S-layer homology domain-containing protein</fullName>
    </submittedName>
</protein>
<name>A0A9D1FHG7_9BACT</name>
<dbReference type="AlphaFoldDB" id="A0A9D1FHG7"/>
<organism evidence="3 4">
    <name type="scientific">Candidatus Galligastranaerophilus intestinavium</name>
    <dbReference type="NCBI Taxonomy" id="2840836"/>
    <lineage>
        <taxon>Bacteria</taxon>
        <taxon>Candidatus Galligastranaerophilus</taxon>
    </lineage>
</organism>
<feature type="domain" description="SLH" evidence="2">
    <location>
        <begin position="88"/>
        <end position="148"/>
    </location>
</feature>
<evidence type="ECO:0000313" key="4">
    <source>
        <dbReference type="Proteomes" id="UP000886865"/>
    </source>
</evidence>
<proteinExistence type="predicted"/>
<reference evidence="3" key="1">
    <citation type="submission" date="2020-10" db="EMBL/GenBank/DDBJ databases">
        <authorList>
            <person name="Gilroy R."/>
        </authorList>
    </citation>
    <scope>NUCLEOTIDE SEQUENCE</scope>
    <source>
        <strain evidence="3">CHK152-2871</strain>
    </source>
</reference>